<comment type="caution">
    <text evidence="1">The sequence shown here is derived from an EMBL/GenBank/DDBJ whole genome shotgun (WGS) entry which is preliminary data.</text>
</comment>
<dbReference type="InterPro" id="IPR032710">
    <property type="entry name" value="NTF2-like_dom_sf"/>
</dbReference>
<proteinExistence type="predicted"/>
<dbReference type="AlphaFoldDB" id="A0A8H4N6K0"/>
<organism evidence="1 2">
    <name type="scientific">Botryosphaeria dothidea</name>
    <dbReference type="NCBI Taxonomy" id="55169"/>
    <lineage>
        <taxon>Eukaryota</taxon>
        <taxon>Fungi</taxon>
        <taxon>Dikarya</taxon>
        <taxon>Ascomycota</taxon>
        <taxon>Pezizomycotina</taxon>
        <taxon>Dothideomycetes</taxon>
        <taxon>Dothideomycetes incertae sedis</taxon>
        <taxon>Botryosphaeriales</taxon>
        <taxon>Botryosphaeriaceae</taxon>
        <taxon>Botryosphaeria</taxon>
    </lineage>
</organism>
<protein>
    <recommendedName>
        <fullName evidence="3">SnoaL-like domain-containing protein</fullName>
    </recommendedName>
</protein>
<sequence length="127" mass="14466">MTSPAALKELAREMLTTLCNKHEWDSPFVQKHMSPSFSAMHLDRPPTANREEFLGMISTAMKAMPDFHAEIKDIIAEVDQETGKGKVWVFSRMTGFPDGKTQESVDMMEWQGDIFMRGKDVQRAVEN</sequence>
<evidence type="ECO:0000313" key="2">
    <source>
        <dbReference type="Proteomes" id="UP000572817"/>
    </source>
</evidence>
<keyword evidence="2" id="KW-1185">Reference proteome</keyword>
<dbReference type="Gene3D" id="3.10.450.50">
    <property type="match status" value="1"/>
</dbReference>
<gene>
    <name evidence="1" type="ORF">GTA08_BOTSDO01578</name>
</gene>
<evidence type="ECO:0008006" key="3">
    <source>
        <dbReference type="Google" id="ProtNLM"/>
    </source>
</evidence>
<evidence type="ECO:0000313" key="1">
    <source>
        <dbReference type="EMBL" id="KAF4313104.1"/>
    </source>
</evidence>
<dbReference type="OrthoDB" id="4220976at2759"/>
<dbReference type="EMBL" id="WWBZ02000001">
    <property type="protein sequence ID" value="KAF4313104.1"/>
    <property type="molecule type" value="Genomic_DNA"/>
</dbReference>
<dbReference type="Proteomes" id="UP000572817">
    <property type="component" value="Unassembled WGS sequence"/>
</dbReference>
<dbReference type="SUPFAM" id="SSF54427">
    <property type="entry name" value="NTF2-like"/>
    <property type="match status" value="1"/>
</dbReference>
<reference evidence="1" key="1">
    <citation type="submission" date="2020-04" db="EMBL/GenBank/DDBJ databases">
        <title>Genome Assembly and Annotation of Botryosphaeria dothidea sdau 11-99, a Latent Pathogen of Apple Fruit Ring Rot in China.</title>
        <authorList>
            <person name="Yu C."/>
            <person name="Diao Y."/>
            <person name="Lu Q."/>
            <person name="Zhao J."/>
            <person name="Cui S."/>
            <person name="Peng C."/>
            <person name="He B."/>
            <person name="Liu H."/>
        </authorList>
    </citation>
    <scope>NUCLEOTIDE SEQUENCE [LARGE SCALE GENOMIC DNA]</scope>
    <source>
        <strain evidence="1">Sdau11-99</strain>
    </source>
</reference>
<accession>A0A8H4N6K0</accession>
<name>A0A8H4N6K0_9PEZI</name>